<evidence type="ECO:0000259" key="6">
    <source>
        <dbReference type="Pfam" id="PF08281"/>
    </source>
</evidence>
<keyword evidence="2" id="KW-0805">Transcription regulation</keyword>
<dbReference type="OrthoDB" id="3215396at2"/>
<keyword evidence="4" id="KW-0238">DNA-binding</keyword>
<dbReference type="InterPro" id="IPR013324">
    <property type="entry name" value="RNA_pol_sigma_r3/r4-like"/>
</dbReference>
<feature type="domain" description="RNA polymerase sigma factor 70 region 4 type 2" evidence="6">
    <location>
        <begin position="163"/>
        <end position="204"/>
    </location>
</feature>
<keyword evidence="5" id="KW-0804">Transcription</keyword>
<protein>
    <recommendedName>
        <fullName evidence="6">RNA polymerase sigma factor 70 region 4 type 2 domain-containing protein</fullName>
    </recommendedName>
</protein>
<dbReference type="SUPFAM" id="SSF88659">
    <property type="entry name" value="Sigma3 and sigma4 domains of RNA polymerase sigma factors"/>
    <property type="match status" value="1"/>
</dbReference>
<dbReference type="AlphaFoldDB" id="A0A511MNK2"/>
<dbReference type="EMBL" id="BJXA01000064">
    <property type="protein sequence ID" value="GEM42192.1"/>
    <property type="molecule type" value="Genomic_DNA"/>
</dbReference>
<dbReference type="GO" id="GO:0003677">
    <property type="term" value="F:DNA binding"/>
    <property type="evidence" value="ECO:0007669"/>
    <property type="project" value="UniProtKB-KW"/>
</dbReference>
<dbReference type="Pfam" id="PF08281">
    <property type="entry name" value="Sigma70_r4_2"/>
    <property type="match status" value="1"/>
</dbReference>
<dbReference type="Proteomes" id="UP000321424">
    <property type="component" value="Unassembled WGS sequence"/>
</dbReference>
<dbReference type="RefSeq" id="WP_147139634.1">
    <property type="nucleotide sequence ID" value="NZ_BJXA01000064.1"/>
</dbReference>
<dbReference type="InterPro" id="IPR036388">
    <property type="entry name" value="WH-like_DNA-bd_sf"/>
</dbReference>
<keyword evidence="3" id="KW-0731">Sigma factor</keyword>
<keyword evidence="8" id="KW-1185">Reference proteome</keyword>
<dbReference type="Gene3D" id="1.10.10.10">
    <property type="entry name" value="Winged helix-like DNA-binding domain superfamily/Winged helix DNA-binding domain"/>
    <property type="match status" value="1"/>
</dbReference>
<evidence type="ECO:0000313" key="7">
    <source>
        <dbReference type="EMBL" id="GEM42192.1"/>
    </source>
</evidence>
<evidence type="ECO:0000256" key="3">
    <source>
        <dbReference type="ARBA" id="ARBA00023082"/>
    </source>
</evidence>
<comment type="similarity">
    <text evidence="1">Belongs to the sigma-70 factor family. ECF subfamily.</text>
</comment>
<comment type="caution">
    <text evidence="7">The sequence shown here is derived from an EMBL/GenBank/DDBJ whole genome shotgun (WGS) entry which is preliminary data.</text>
</comment>
<name>A0A511MNK2_9NOCA</name>
<proteinExistence type="inferred from homology"/>
<reference evidence="7 8" key="1">
    <citation type="submission" date="2019-07" db="EMBL/GenBank/DDBJ databases">
        <title>Whole genome shotgun sequence of Nocardia ninae NBRC 108245.</title>
        <authorList>
            <person name="Hosoyama A."/>
            <person name="Uohara A."/>
            <person name="Ohji S."/>
            <person name="Ichikawa N."/>
        </authorList>
    </citation>
    <scope>NUCLEOTIDE SEQUENCE [LARGE SCALE GENOMIC DNA]</scope>
    <source>
        <strain evidence="7 8">NBRC 108245</strain>
    </source>
</reference>
<organism evidence="7 8">
    <name type="scientific">Nocardia ninae NBRC 108245</name>
    <dbReference type="NCBI Taxonomy" id="1210091"/>
    <lineage>
        <taxon>Bacteria</taxon>
        <taxon>Bacillati</taxon>
        <taxon>Actinomycetota</taxon>
        <taxon>Actinomycetes</taxon>
        <taxon>Mycobacteriales</taxon>
        <taxon>Nocardiaceae</taxon>
        <taxon>Nocardia</taxon>
    </lineage>
</organism>
<dbReference type="InterPro" id="IPR013249">
    <property type="entry name" value="RNA_pol_sigma70_r4_t2"/>
</dbReference>
<dbReference type="GO" id="GO:0006352">
    <property type="term" value="P:DNA-templated transcription initiation"/>
    <property type="evidence" value="ECO:0007669"/>
    <property type="project" value="InterPro"/>
</dbReference>
<gene>
    <name evidence="7" type="ORF">NN4_67110</name>
</gene>
<evidence type="ECO:0000256" key="4">
    <source>
        <dbReference type="ARBA" id="ARBA00023125"/>
    </source>
</evidence>
<dbReference type="GO" id="GO:0016987">
    <property type="term" value="F:sigma factor activity"/>
    <property type="evidence" value="ECO:0007669"/>
    <property type="project" value="UniProtKB-KW"/>
</dbReference>
<accession>A0A511MNK2</accession>
<evidence type="ECO:0000313" key="8">
    <source>
        <dbReference type="Proteomes" id="UP000321424"/>
    </source>
</evidence>
<evidence type="ECO:0000256" key="1">
    <source>
        <dbReference type="ARBA" id="ARBA00010641"/>
    </source>
</evidence>
<sequence length="247" mass="27434">MPKYLEYPKYPYGVDPKLTLSGQQLAGQLYDPSVATMLAWLAAGEAAAHSRYGRLSQVVLNVAQTDVGLREDIAVETFVRALLPFLRRLDRGDYEENGGATLTTFFIGACRNRIGDVIRSHHERIIELRADTSDLLDHLRNTVIDDTTVDGLELARDLLPLAPRNLRSVLLLVAYEGVTLTEAAKRVGVKPATVRSQLLRYKQRIASMHFRGVLEIPADTGLGDWARATTEKRRIAAESRKKAPAVD</sequence>
<evidence type="ECO:0000256" key="2">
    <source>
        <dbReference type="ARBA" id="ARBA00023015"/>
    </source>
</evidence>
<evidence type="ECO:0000256" key="5">
    <source>
        <dbReference type="ARBA" id="ARBA00023163"/>
    </source>
</evidence>